<organism evidence="1 2">
    <name type="scientific">Paramecium pentaurelia</name>
    <dbReference type="NCBI Taxonomy" id="43138"/>
    <lineage>
        <taxon>Eukaryota</taxon>
        <taxon>Sar</taxon>
        <taxon>Alveolata</taxon>
        <taxon>Ciliophora</taxon>
        <taxon>Intramacronucleata</taxon>
        <taxon>Oligohymenophorea</taxon>
        <taxon>Peniculida</taxon>
        <taxon>Parameciidae</taxon>
        <taxon>Paramecium</taxon>
    </lineage>
</organism>
<dbReference type="OrthoDB" id="309341at2759"/>
<proteinExistence type="predicted"/>
<evidence type="ECO:0000313" key="1">
    <source>
        <dbReference type="EMBL" id="CAD8191775.1"/>
    </source>
</evidence>
<gene>
    <name evidence="1" type="ORF">PPENT_87.1.T1000001</name>
</gene>
<evidence type="ECO:0008006" key="3">
    <source>
        <dbReference type="Google" id="ProtNLM"/>
    </source>
</evidence>
<reference evidence="1" key="1">
    <citation type="submission" date="2021-01" db="EMBL/GenBank/DDBJ databases">
        <authorList>
            <consortium name="Genoscope - CEA"/>
            <person name="William W."/>
        </authorList>
    </citation>
    <scope>NUCLEOTIDE SEQUENCE</scope>
</reference>
<accession>A0A8S1WTP2</accession>
<comment type="caution">
    <text evidence="1">The sequence shown here is derived from an EMBL/GenBank/DDBJ whole genome shotgun (WGS) entry which is preliminary data.</text>
</comment>
<dbReference type="Proteomes" id="UP000689195">
    <property type="component" value="Unassembled WGS sequence"/>
</dbReference>
<name>A0A8S1WTP2_9CILI</name>
<keyword evidence="2" id="KW-1185">Reference proteome</keyword>
<dbReference type="EMBL" id="CAJJDO010000100">
    <property type="protein sequence ID" value="CAD8191775.1"/>
    <property type="molecule type" value="Genomic_DNA"/>
</dbReference>
<sequence>MNPQMLNKSISTKSTIQKPVFKNILLEKWDEREQRLIKTEIVITITKDNQIMYFSNGRLLRIESIQEDFKVQQIFTNIEQVKHFQWQGEFEQNNKKIGKWIAKWNGKVLQDVGGYYSNGLKYGLWKEPIQNYWNKAQVFEVGQYINGQKRGVWMYIYNKKKLNGGQYNEQGQKNGKWRDLSDGFHEKSQVIYDGEYINGQKVGKWDIYFQDHYENKPKLIGGGLYNETGQGYKNGRWIELSHEFRRTSQITFDGQYINDKKVGRWDIYWNQYGNNYKIGGGSYDQSGNEVKINGWIELREGFTEESKITYHGEYQNGKQIGRWDVLYRGKKIGGGLYDQSGDGCKTGNWIESSDLFKGSSQVTYRGQYKNGKKVGKWVKITETSFSQQIKQNEILYDY</sequence>
<dbReference type="PANTHER" id="PTHR33706:SF1">
    <property type="entry name" value="TPR REPEAT PROTEIN"/>
    <property type="match status" value="1"/>
</dbReference>
<evidence type="ECO:0000313" key="2">
    <source>
        <dbReference type="Proteomes" id="UP000689195"/>
    </source>
</evidence>
<dbReference type="PANTHER" id="PTHR33706">
    <property type="entry name" value="MORN VARIANT REPEAT PROTEIN"/>
    <property type="match status" value="1"/>
</dbReference>
<dbReference type="AlphaFoldDB" id="A0A8S1WTP2"/>
<protein>
    <recommendedName>
        <fullName evidence="3">MORN repeat protein</fullName>
    </recommendedName>
</protein>